<dbReference type="EMBL" id="JBDXMX010000002">
    <property type="protein sequence ID" value="MEO9247121.1"/>
    <property type="molecule type" value="Genomic_DNA"/>
</dbReference>
<dbReference type="InterPro" id="IPR036237">
    <property type="entry name" value="Xyl_isomerase-like_sf"/>
</dbReference>
<proteinExistence type="predicted"/>
<keyword evidence="3" id="KW-0413">Isomerase</keyword>
<comment type="caution">
    <text evidence="3">The sequence shown here is derived from an EMBL/GenBank/DDBJ whole genome shotgun (WGS) entry which is preliminary data.</text>
</comment>
<gene>
    <name evidence="3" type="ORF">ABDK96_05465</name>
</gene>
<dbReference type="PANTHER" id="PTHR12110">
    <property type="entry name" value="HYDROXYPYRUVATE ISOMERASE"/>
    <property type="match status" value="1"/>
</dbReference>
<name>A0ABV0IG41_9MICC</name>
<dbReference type="Pfam" id="PF01261">
    <property type="entry name" value="AP_endonuc_2"/>
    <property type="match status" value="1"/>
</dbReference>
<evidence type="ECO:0000259" key="2">
    <source>
        <dbReference type="Pfam" id="PF01261"/>
    </source>
</evidence>
<dbReference type="InterPro" id="IPR013022">
    <property type="entry name" value="Xyl_isomerase-like_TIM-brl"/>
</dbReference>
<evidence type="ECO:0000256" key="1">
    <source>
        <dbReference type="ARBA" id="ARBA00023277"/>
    </source>
</evidence>
<feature type="domain" description="Xylose isomerase-like TIM barrel" evidence="2">
    <location>
        <begin position="32"/>
        <end position="255"/>
    </location>
</feature>
<accession>A0ABV0IG41</accession>
<organism evidence="3 4">
    <name type="scientific">Citricoccus nitrophenolicus</name>
    <dbReference type="NCBI Taxonomy" id="863575"/>
    <lineage>
        <taxon>Bacteria</taxon>
        <taxon>Bacillati</taxon>
        <taxon>Actinomycetota</taxon>
        <taxon>Actinomycetes</taxon>
        <taxon>Micrococcales</taxon>
        <taxon>Micrococcaceae</taxon>
        <taxon>Citricoccus</taxon>
    </lineage>
</organism>
<dbReference type="SUPFAM" id="SSF51658">
    <property type="entry name" value="Xylose isomerase-like"/>
    <property type="match status" value="1"/>
</dbReference>
<evidence type="ECO:0000313" key="3">
    <source>
        <dbReference type="EMBL" id="MEO9247121.1"/>
    </source>
</evidence>
<protein>
    <submittedName>
        <fullName evidence="3">Sugar phosphate isomerase/epimerase family protein</fullName>
    </submittedName>
</protein>
<evidence type="ECO:0000313" key="4">
    <source>
        <dbReference type="Proteomes" id="UP001484097"/>
    </source>
</evidence>
<dbReference type="Proteomes" id="UP001484097">
    <property type="component" value="Unassembled WGS sequence"/>
</dbReference>
<dbReference type="InterPro" id="IPR050312">
    <property type="entry name" value="IolE/XylAMocC-like"/>
</dbReference>
<dbReference type="PANTHER" id="PTHR12110:SF41">
    <property type="entry name" value="INOSOSE DEHYDRATASE"/>
    <property type="match status" value="1"/>
</dbReference>
<dbReference type="Gene3D" id="3.20.20.150">
    <property type="entry name" value="Divalent-metal-dependent TIM barrel enzymes"/>
    <property type="match status" value="1"/>
</dbReference>
<keyword evidence="4" id="KW-1185">Reference proteome</keyword>
<reference evidence="3 4" key="1">
    <citation type="submission" date="2024-05" db="EMBL/GenBank/DDBJ databases">
        <authorList>
            <person name="Yi C."/>
        </authorList>
    </citation>
    <scope>NUCLEOTIDE SEQUENCE [LARGE SCALE GENOMIC DNA]</scope>
    <source>
        <strain evidence="3 4">XS13</strain>
    </source>
</reference>
<dbReference type="RefSeq" id="WP_347919535.1">
    <property type="nucleotide sequence ID" value="NZ_JBDXMX010000002.1"/>
</dbReference>
<dbReference type="GO" id="GO:0016853">
    <property type="term" value="F:isomerase activity"/>
    <property type="evidence" value="ECO:0007669"/>
    <property type="project" value="UniProtKB-KW"/>
</dbReference>
<keyword evidence="1" id="KW-0119">Carbohydrate metabolism</keyword>
<sequence length="283" mass="30270">MARPVPVDLACQSAAFTTDPFGEDFARCLPVLRDAGYRRVVLGPLDPSARGVEALGHRIHDAGLAPIAMAVQSLEANVMSGSPQVRRLGFEQLRRTVEMTARLGGDQLNGVPYGVHGDASSRPAERDVTHAAQLVGDVADEAAALGIMMTFEVVNRYETSVLNTAAQAVRFVELSGSRNLRIHLDTFHMALEETDPVAAVAHALPHLGYLELGQSSRGLLSTGALDLAGFLAAVRDLGYTGRYGVEGFSRPLMQEPVADALRIWGTTFTTGEEFVRDAAALFA</sequence>